<keyword evidence="8" id="KW-1185">Reference proteome</keyword>
<comment type="subcellular location">
    <subcellularLocation>
        <location evidence="1">Membrane</location>
        <topology evidence="1">Multi-pass membrane protein</topology>
    </subcellularLocation>
</comment>
<dbReference type="STRING" id="1447872.A0A1J9Q686"/>
<feature type="transmembrane region" description="Helical" evidence="5">
    <location>
        <begin position="34"/>
        <end position="51"/>
    </location>
</feature>
<keyword evidence="4 5" id="KW-0472">Membrane</keyword>
<protein>
    <recommendedName>
        <fullName evidence="6">Wax synthase domain-containing protein</fullName>
    </recommendedName>
</protein>
<dbReference type="InterPro" id="IPR032805">
    <property type="entry name" value="Wax_synthase_dom"/>
</dbReference>
<evidence type="ECO:0000256" key="5">
    <source>
        <dbReference type="SAM" id="Phobius"/>
    </source>
</evidence>
<comment type="caution">
    <text evidence="7">The sequence shown here is derived from an EMBL/GenBank/DDBJ whole genome shotgun (WGS) entry which is preliminary data.</text>
</comment>
<sequence length="441" mass="50665">MTFHFFIPYISITLSIALQGITLLNIPPNSYKRVCMLPVILLPVAIVYLTAQYASAVAPWNVFIGVEFGSVFGLEVLDNVCLSKKSYAAEAGHEKQTKKNADITDKHTAVFKWKNFYDKVRWSLDIAINKRQVNRVNQARNVPYFDSRRPHHIPSRRSFLVFRLTRFVLLYLALDFITSQPPLEDRQVKFAPGKEQIFARILAKDISAAEFGESFAVILGHGICAYTSLLMGWDFFSVVSVGLFKAQVADWKPLFGDIRRVYTIRTFWRNFWHQVVLRPLESITSFIVHSVLCLPRRPKSTTRITNGDGNGKEHPNQTKLRPRDKLLFFITDCIKLNTLFLVSGLVHINSDRQLGITFRDTRCMSLFVRQAWGIMFEDAVQWMYRCITGSKGDGPVKLWHRLVGYMWLVIFALWSVPPWVFSSARMEVAPFVVPVTIFRTG</sequence>
<dbReference type="Proteomes" id="UP000182235">
    <property type="component" value="Unassembled WGS sequence"/>
</dbReference>
<feature type="domain" description="Wax synthase" evidence="6">
    <location>
        <begin position="251"/>
        <end position="298"/>
    </location>
</feature>
<name>A0A1J9Q686_9EURO</name>
<evidence type="ECO:0000256" key="1">
    <source>
        <dbReference type="ARBA" id="ARBA00004141"/>
    </source>
</evidence>
<gene>
    <name evidence="7" type="ORF">AJ78_07544</name>
</gene>
<dbReference type="GO" id="GO:0016020">
    <property type="term" value="C:membrane"/>
    <property type="evidence" value="ECO:0007669"/>
    <property type="project" value="UniProtKB-SubCell"/>
</dbReference>
<evidence type="ECO:0000256" key="4">
    <source>
        <dbReference type="ARBA" id="ARBA00023136"/>
    </source>
</evidence>
<reference evidence="7 8" key="1">
    <citation type="submission" date="2015-07" db="EMBL/GenBank/DDBJ databases">
        <title>Emmonsia species relationships and genome sequence.</title>
        <authorList>
            <consortium name="The Broad Institute Genomics Platform"/>
            <person name="Cuomo C.A."/>
            <person name="Munoz J.F."/>
            <person name="Imamovic A."/>
            <person name="Priest M.E."/>
            <person name="Young S."/>
            <person name="Clay O.K."/>
            <person name="McEwen J.G."/>
        </authorList>
    </citation>
    <scope>NUCLEOTIDE SEQUENCE [LARGE SCALE GENOMIC DNA]</scope>
    <source>
        <strain evidence="7 8">UAMH 9510</strain>
    </source>
</reference>
<dbReference type="OrthoDB" id="1077582at2759"/>
<evidence type="ECO:0000256" key="2">
    <source>
        <dbReference type="ARBA" id="ARBA00022692"/>
    </source>
</evidence>
<dbReference type="EMBL" id="LGRN01000501">
    <property type="protein sequence ID" value="OJD11735.1"/>
    <property type="molecule type" value="Genomic_DNA"/>
</dbReference>
<proteinExistence type="predicted"/>
<dbReference type="AlphaFoldDB" id="A0A1J9Q686"/>
<dbReference type="Pfam" id="PF13813">
    <property type="entry name" value="MBOAT_2"/>
    <property type="match status" value="1"/>
</dbReference>
<evidence type="ECO:0000313" key="7">
    <source>
        <dbReference type="EMBL" id="OJD11735.1"/>
    </source>
</evidence>
<evidence type="ECO:0000313" key="8">
    <source>
        <dbReference type="Proteomes" id="UP000182235"/>
    </source>
</evidence>
<keyword evidence="3 5" id="KW-1133">Transmembrane helix</keyword>
<organism evidence="7 8">
    <name type="scientific">Emergomyces pasteurianus Ep9510</name>
    <dbReference type="NCBI Taxonomy" id="1447872"/>
    <lineage>
        <taxon>Eukaryota</taxon>
        <taxon>Fungi</taxon>
        <taxon>Dikarya</taxon>
        <taxon>Ascomycota</taxon>
        <taxon>Pezizomycotina</taxon>
        <taxon>Eurotiomycetes</taxon>
        <taxon>Eurotiomycetidae</taxon>
        <taxon>Onygenales</taxon>
        <taxon>Ajellomycetaceae</taxon>
        <taxon>Emergomyces</taxon>
    </lineage>
</organism>
<feature type="transmembrane region" description="Helical" evidence="5">
    <location>
        <begin position="6"/>
        <end position="27"/>
    </location>
</feature>
<keyword evidence="2 5" id="KW-0812">Transmembrane</keyword>
<dbReference type="VEuPathDB" id="FungiDB:AJ78_07544"/>
<accession>A0A1J9Q686</accession>
<evidence type="ECO:0000259" key="6">
    <source>
        <dbReference type="Pfam" id="PF13813"/>
    </source>
</evidence>
<evidence type="ECO:0000256" key="3">
    <source>
        <dbReference type="ARBA" id="ARBA00022989"/>
    </source>
</evidence>